<accession>A0ABQ1EQ26</accession>
<dbReference type="Proteomes" id="UP000628109">
    <property type="component" value="Unassembled WGS sequence"/>
</dbReference>
<evidence type="ECO:0000313" key="3">
    <source>
        <dbReference type="Proteomes" id="UP000628109"/>
    </source>
</evidence>
<dbReference type="EMBL" id="BMDU01000001">
    <property type="protein sequence ID" value="GFZ81171.1"/>
    <property type="molecule type" value="Genomic_DNA"/>
</dbReference>
<organism evidence="2 3">
    <name type="scientific">Sphingobium fuliginis (strain ATCC 27551)</name>
    <dbReference type="NCBI Taxonomy" id="336203"/>
    <lineage>
        <taxon>Bacteria</taxon>
        <taxon>Pseudomonadati</taxon>
        <taxon>Pseudomonadota</taxon>
        <taxon>Alphaproteobacteria</taxon>
        <taxon>Sphingomonadales</taxon>
        <taxon>Sphingomonadaceae</taxon>
        <taxon>Sphingobium</taxon>
    </lineage>
</organism>
<gene>
    <name evidence="2" type="ORF">GCM10019071_07610</name>
</gene>
<reference evidence="3" key="1">
    <citation type="journal article" date="2019" name="Int. J. Syst. Evol. Microbiol.">
        <title>The Global Catalogue of Microorganisms (GCM) 10K type strain sequencing project: providing services to taxonomists for standard genome sequencing and annotation.</title>
        <authorList>
            <consortium name="The Broad Institute Genomics Platform"/>
            <consortium name="The Broad Institute Genome Sequencing Center for Infectious Disease"/>
            <person name="Wu L."/>
            <person name="Ma J."/>
        </authorList>
    </citation>
    <scope>NUCLEOTIDE SEQUENCE [LARGE SCALE GENOMIC DNA]</scope>
    <source>
        <strain evidence="3">CCM 7327</strain>
    </source>
</reference>
<sequence length="60" mass="6320">MIIIAIVAAVALAGLTGILVALRRRRVGVFMAMLMLIVLLAICGMALLYPAALTLRSPGR</sequence>
<keyword evidence="3" id="KW-1185">Reference proteome</keyword>
<keyword evidence="1" id="KW-0472">Membrane</keyword>
<keyword evidence="1" id="KW-0812">Transmembrane</keyword>
<feature type="transmembrane region" description="Helical" evidence="1">
    <location>
        <begin position="6"/>
        <end position="22"/>
    </location>
</feature>
<keyword evidence="1" id="KW-1133">Transmembrane helix</keyword>
<name>A0ABQ1EQ26_SPHSA</name>
<protein>
    <submittedName>
        <fullName evidence="2">Uncharacterized protein</fullName>
    </submittedName>
</protein>
<evidence type="ECO:0000256" key="1">
    <source>
        <dbReference type="SAM" id="Phobius"/>
    </source>
</evidence>
<evidence type="ECO:0000313" key="2">
    <source>
        <dbReference type="EMBL" id="GFZ81171.1"/>
    </source>
</evidence>
<dbReference type="RefSeq" id="WP_065846012.1">
    <property type="nucleotide sequence ID" value="NZ_BMDU01000001.1"/>
</dbReference>
<proteinExistence type="predicted"/>
<feature type="transmembrane region" description="Helical" evidence="1">
    <location>
        <begin position="29"/>
        <end position="52"/>
    </location>
</feature>
<comment type="caution">
    <text evidence="2">The sequence shown here is derived from an EMBL/GenBank/DDBJ whole genome shotgun (WGS) entry which is preliminary data.</text>
</comment>